<dbReference type="InterPro" id="IPR036388">
    <property type="entry name" value="WH-like_DNA-bd_sf"/>
</dbReference>
<dbReference type="Pfam" id="PF03466">
    <property type="entry name" value="LysR_substrate"/>
    <property type="match status" value="1"/>
</dbReference>
<dbReference type="InterPro" id="IPR005119">
    <property type="entry name" value="LysR_subst-bd"/>
</dbReference>
<protein>
    <submittedName>
        <fullName evidence="6">LysR family transcriptional regulator</fullName>
    </submittedName>
</protein>
<proteinExistence type="inferred from homology"/>
<keyword evidence="7" id="KW-1185">Reference proteome</keyword>
<evidence type="ECO:0000313" key="7">
    <source>
        <dbReference type="Proteomes" id="UP001499994"/>
    </source>
</evidence>
<evidence type="ECO:0000259" key="5">
    <source>
        <dbReference type="PROSITE" id="PS50931"/>
    </source>
</evidence>
<dbReference type="InterPro" id="IPR058163">
    <property type="entry name" value="LysR-type_TF_proteobact-type"/>
</dbReference>
<evidence type="ECO:0000256" key="1">
    <source>
        <dbReference type="ARBA" id="ARBA00009437"/>
    </source>
</evidence>
<dbReference type="Gene3D" id="1.10.10.10">
    <property type="entry name" value="Winged helix-like DNA-binding domain superfamily/Winged helix DNA-binding domain"/>
    <property type="match status" value="1"/>
</dbReference>
<keyword evidence="2" id="KW-0805">Transcription regulation</keyword>
<dbReference type="InterPro" id="IPR036390">
    <property type="entry name" value="WH_DNA-bd_sf"/>
</dbReference>
<accession>A0ABP7L5W0</accession>
<evidence type="ECO:0000313" key="6">
    <source>
        <dbReference type="EMBL" id="GAA3894889.1"/>
    </source>
</evidence>
<gene>
    <name evidence="6" type="ORF">GCM10022405_20450</name>
</gene>
<evidence type="ECO:0000256" key="3">
    <source>
        <dbReference type="ARBA" id="ARBA00023125"/>
    </source>
</evidence>
<reference evidence="7" key="1">
    <citation type="journal article" date="2019" name="Int. J. Syst. Evol. Microbiol.">
        <title>The Global Catalogue of Microorganisms (GCM) 10K type strain sequencing project: providing services to taxonomists for standard genome sequencing and annotation.</title>
        <authorList>
            <consortium name="The Broad Institute Genomics Platform"/>
            <consortium name="The Broad Institute Genome Sequencing Center for Infectious Disease"/>
            <person name="Wu L."/>
            <person name="Ma J."/>
        </authorList>
    </citation>
    <scope>NUCLEOTIDE SEQUENCE [LARGE SCALE GENOMIC DNA]</scope>
    <source>
        <strain evidence="7">JCM 17201</strain>
    </source>
</reference>
<dbReference type="SUPFAM" id="SSF46785">
    <property type="entry name" value="Winged helix' DNA-binding domain"/>
    <property type="match status" value="1"/>
</dbReference>
<keyword evidence="4" id="KW-0804">Transcription</keyword>
<evidence type="ECO:0000256" key="4">
    <source>
        <dbReference type="ARBA" id="ARBA00023163"/>
    </source>
</evidence>
<dbReference type="SUPFAM" id="SSF53850">
    <property type="entry name" value="Periplasmic binding protein-like II"/>
    <property type="match status" value="1"/>
</dbReference>
<dbReference type="Gene3D" id="3.40.190.10">
    <property type="entry name" value="Periplasmic binding protein-like II"/>
    <property type="match status" value="2"/>
</dbReference>
<dbReference type="EMBL" id="BAABDG010000002">
    <property type="protein sequence ID" value="GAA3894889.1"/>
    <property type="molecule type" value="Genomic_DNA"/>
</dbReference>
<dbReference type="PANTHER" id="PTHR30537">
    <property type="entry name" value="HTH-TYPE TRANSCRIPTIONAL REGULATOR"/>
    <property type="match status" value="1"/>
</dbReference>
<comment type="caution">
    <text evidence="6">The sequence shown here is derived from an EMBL/GenBank/DDBJ whole genome shotgun (WGS) entry which is preliminary data.</text>
</comment>
<dbReference type="PROSITE" id="PS50931">
    <property type="entry name" value="HTH_LYSR"/>
    <property type="match status" value="1"/>
</dbReference>
<dbReference type="PANTHER" id="PTHR30537:SF74">
    <property type="entry name" value="HTH-TYPE TRANSCRIPTIONAL REGULATOR TRPI"/>
    <property type="match status" value="1"/>
</dbReference>
<dbReference type="InterPro" id="IPR000847">
    <property type="entry name" value="LysR_HTH_N"/>
</dbReference>
<sequence length="311" mass="34730">MLVEKAIYLEGNLSDFIEYMKLPSLASFRFFEAAAQTGSFVKAAEQLHVTHGAVSRQVRLLEEALGVELFERRNRAIFLNAAGRSLHATTLAVFEQLEGAVYRLQQSAREQVLVLSCEPTIAMKWLIPRLPAFHQANPDINLHLVAAGGPIDFARAGVDLALRRDDFRWEQGVHAAKICDEWMGPVSRENPGRQAQLDGVRLLHAGTRPEAWSAWQRLAGVSTKGSIRVDYEHFYLCVQAAVAGLGMAMVSFLMVQDELESAQLHAPYGFTRDGSSYWLLSPRPLEQDDKCARFKQWLMAEAAMSLSAIEE</sequence>
<keyword evidence="3" id="KW-0238">DNA-binding</keyword>
<organism evidence="6 7">
    <name type="scientific">Gibbsiella dentisursi</name>
    <dbReference type="NCBI Taxonomy" id="796890"/>
    <lineage>
        <taxon>Bacteria</taxon>
        <taxon>Pseudomonadati</taxon>
        <taxon>Pseudomonadota</taxon>
        <taxon>Gammaproteobacteria</taxon>
        <taxon>Enterobacterales</taxon>
        <taxon>Yersiniaceae</taxon>
        <taxon>Gibbsiella</taxon>
    </lineage>
</organism>
<name>A0ABP7L5W0_9GAMM</name>
<dbReference type="Proteomes" id="UP001499994">
    <property type="component" value="Unassembled WGS sequence"/>
</dbReference>
<comment type="similarity">
    <text evidence="1">Belongs to the LysR transcriptional regulatory family.</text>
</comment>
<evidence type="ECO:0000256" key="2">
    <source>
        <dbReference type="ARBA" id="ARBA00023015"/>
    </source>
</evidence>
<dbReference type="Pfam" id="PF00126">
    <property type="entry name" value="HTH_1"/>
    <property type="match status" value="1"/>
</dbReference>
<dbReference type="PRINTS" id="PR00039">
    <property type="entry name" value="HTHLYSR"/>
</dbReference>
<feature type="domain" description="HTH lysR-type" evidence="5">
    <location>
        <begin position="23"/>
        <end position="80"/>
    </location>
</feature>